<dbReference type="Gene3D" id="1.10.8.350">
    <property type="entry name" value="Bacterial muramidase"/>
    <property type="match status" value="1"/>
</dbReference>
<dbReference type="Pfam" id="PF13406">
    <property type="entry name" value="SLT_2"/>
    <property type="match status" value="1"/>
</dbReference>
<name>A0A1F8FAK2_9BACT</name>
<evidence type="ECO:0000313" key="4">
    <source>
        <dbReference type="Proteomes" id="UP000178908"/>
    </source>
</evidence>
<dbReference type="Gene3D" id="6.10.250.3150">
    <property type="match status" value="1"/>
</dbReference>
<dbReference type="Proteomes" id="UP000178908">
    <property type="component" value="Unassembled WGS sequence"/>
</dbReference>
<evidence type="ECO:0000256" key="1">
    <source>
        <dbReference type="SAM" id="Coils"/>
    </source>
</evidence>
<protein>
    <recommendedName>
        <fullName evidence="2">Transglycosylase SLT domain-containing protein</fullName>
    </recommendedName>
</protein>
<sequence>MKNDNVKFKSFQKILQFLIVNFTFTFLILNLGVAANASVQDDIANRQKQIEEIQRQIDEYQKQIEQTQSTSKTLEGAIKGLNAKIGQLTLEIKSLALSINQTISAIGVAENKISEANDKILKHRSALAQYLKAIYESDQKSLTEVLLKNANLSDFFTDINNIRKNQDNLQIVIKDIKNLKQAVEEQQNELEERQTELERAKRLQEIEKRSIDSTKATQAKLLKDTKGQESKYQELVKKSQRDIEAIRAQIGYLIQNGVSAEEAVKYGQLAAIGAGIRPAFLIAELEQESALGSNVGKCYIVDSTSGATRRVTNGQIYKKGIHPTRDLALFLSITQELGKDPFQTPISCGSGWGGAMGPAQFIPSTWMGYRDIVARLTGHILPNPWNIEDAFVAAAAKLSKDGASSQTRAGEIAASKRYYCGSATSTRSGCVNYANSVQRLATEIEKNL</sequence>
<organism evidence="3 4">
    <name type="scientific">Candidatus Yanofskybacteria bacterium RIFCSPHIGHO2_02_FULL_39_10</name>
    <dbReference type="NCBI Taxonomy" id="1802674"/>
    <lineage>
        <taxon>Bacteria</taxon>
        <taxon>Candidatus Yanofskyibacteriota</taxon>
    </lineage>
</organism>
<evidence type="ECO:0000259" key="2">
    <source>
        <dbReference type="Pfam" id="PF13406"/>
    </source>
</evidence>
<feature type="domain" description="Transglycosylase SLT" evidence="2">
    <location>
        <begin position="274"/>
        <end position="410"/>
    </location>
</feature>
<proteinExistence type="predicted"/>
<feature type="coiled-coil region" evidence="1">
    <location>
        <begin position="162"/>
        <end position="207"/>
    </location>
</feature>
<keyword evidence="1" id="KW-0175">Coiled coil</keyword>
<dbReference type="InterPro" id="IPR023346">
    <property type="entry name" value="Lysozyme-like_dom_sf"/>
</dbReference>
<dbReference type="SUPFAM" id="SSF53955">
    <property type="entry name" value="Lysozyme-like"/>
    <property type="match status" value="1"/>
</dbReference>
<accession>A0A1F8FAK2</accession>
<dbReference type="InterPro" id="IPR031304">
    <property type="entry name" value="SLT_2"/>
</dbReference>
<gene>
    <name evidence="3" type="ORF">A3C61_02865</name>
</gene>
<feature type="coiled-coil region" evidence="1">
    <location>
        <begin position="36"/>
        <end position="77"/>
    </location>
</feature>
<dbReference type="EMBL" id="MGJO01000026">
    <property type="protein sequence ID" value="OGN09286.1"/>
    <property type="molecule type" value="Genomic_DNA"/>
</dbReference>
<reference evidence="3 4" key="1">
    <citation type="journal article" date="2016" name="Nat. Commun.">
        <title>Thousands of microbial genomes shed light on interconnected biogeochemical processes in an aquifer system.</title>
        <authorList>
            <person name="Anantharaman K."/>
            <person name="Brown C.T."/>
            <person name="Hug L.A."/>
            <person name="Sharon I."/>
            <person name="Castelle C.J."/>
            <person name="Probst A.J."/>
            <person name="Thomas B.C."/>
            <person name="Singh A."/>
            <person name="Wilkins M.J."/>
            <person name="Karaoz U."/>
            <person name="Brodie E.L."/>
            <person name="Williams K.H."/>
            <person name="Hubbard S.S."/>
            <person name="Banfield J.F."/>
        </authorList>
    </citation>
    <scope>NUCLEOTIDE SEQUENCE [LARGE SCALE GENOMIC DNA]</scope>
</reference>
<evidence type="ECO:0000313" key="3">
    <source>
        <dbReference type="EMBL" id="OGN09286.1"/>
    </source>
</evidence>
<dbReference type="AlphaFoldDB" id="A0A1F8FAK2"/>
<comment type="caution">
    <text evidence="3">The sequence shown here is derived from an EMBL/GenBank/DDBJ whole genome shotgun (WGS) entry which is preliminary data.</text>
</comment>